<evidence type="ECO:0000313" key="4">
    <source>
        <dbReference type="Proteomes" id="UP000295662"/>
    </source>
</evidence>
<dbReference type="AlphaFoldDB" id="A0A4R7RPA0"/>
<dbReference type="Pfam" id="PF04173">
    <property type="entry name" value="DoxD"/>
    <property type="match status" value="1"/>
</dbReference>
<comment type="caution">
    <text evidence="3">The sequence shown here is derived from an EMBL/GenBank/DDBJ whole genome shotgun (WGS) entry which is preliminary data.</text>
</comment>
<feature type="domain" description="TQO small subunit DoxD" evidence="2">
    <location>
        <begin position="70"/>
        <end position="145"/>
    </location>
</feature>
<dbReference type="Proteomes" id="UP000295662">
    <property type="component" value="Unassembled WGS sequence"/>
</dbReference>
<evidence type="ECO:0000313" key="3">
    <source>
        <dbReference type="EMBL" id="TDU66648.1"/>
    </source>
</evidence>
<dbReference type="RefSeq" id="WP_133796739.1">
    <property type="nucleotide sequence ID" value="NZ_SOCA01000008.1"/>
</dbReference>
<dbReference type="InterPro" id="IPR007301">
    <property type="entry name" value="DoxD"/>
</dbReference>
<organism evidence="3 4">
    <name type="scientific">Prosthecobacter fusiformis</name>
    <dbReference type="NCBI Taxonomy" id="48464"/>
    <lineage>
        <taxon>Bacteria</taxon>
        <taxon>Pseudomonadati</taxon>
        <taxon>Verrucomicrobiota</taxon>
        <taxon>Verrucomicrobiia</taxon>
        <taxon>Verrucomicrobiales</taxon>
        <taxon>Verrucomicrobiaceae</taxon>
        <taxon>Prosthecobacter</taxon>
    </lineage>
</organism>
<gene>
    <name evidence="3" type="ORF">EI77_03743</name>
</gene>
<keyword evidence="1" id="KW-0472">Membrane</keyword>
<protein>
    <submittedName>
        <fullName evidence="3">TQO small subunit DoxD</fullName>
    </submittedName>
</protein>
<sequence length="158" mass="17226">MIEHIGGNPAANQSPWGSLFKTIVILRIGAGALLLTRHGWQAAQGAYDFLWKEQAWDWVKAFSDAGLPYPTLLAPTMAIIVAAVAVSWCLGFLTRLFAVVFMPVAIGVIAMAGPSYTEVGWLYMIISVTLLLYGSGAVSIDKLFRIGASWGQPKKKRW</sequence>
<keyword evidence="1" id="KW-0812">Transmembrane</keyword>
<reference evidence="3 4" key="1">
    <citation type="submission" date="2019-03" db="EMBL/GenBank/DDBJ databases">
        <title>Genomic Encyclopedia of Archaeal and Bacterial Type Strains, Phase II (KMG-II): from individual species to whole genera.</title>
        <authorList>
            <person name="Goeker M."/>
        </authorList>
    </citation>
    <scope>NUCLEOTIDE SEQUENCE [LARGE SCALE GENOMIC DNA]</scope>
    <source>
        <strain evidence="3 4">ATCC 25309</strain>
    </source>
</reference>
<keyword evidence="1" id="KW-1133">Transmembrane helix</keyword>
<dbReference type="EMBL" id="SOCA01000008">
    <property type="protein sequence ID" value="TDU66648.1"/>
    <property type="molecule type" value="Genomic_DNA"/>
</dbReference>
<feature type="transmembrane region" description="Helical" evidence="1">
    <location>
        <begin position="121"/>
        <end position="140"/>
    </location>
</feature>
<proteinExistence type="predicted"/>
<evidence type="ECO:0000256" key="1">
    <source>
        <dbReference type="SAM" id="Phobius"/>
    </source>
</evidence>
<name>A0A4R7RPA0_9BACT</name>
<feature type="transmembrane region" description="Helical" evidence="1">
    <location>
        <begin position="97"/>
        <end position="115"/>
    </location>
</feature>
<feature type="transmembrane region" description="Helical" evidence="1">
    <location>
        <begin position="72"/>
        <end position="90"/>
    </location>
</feature>
<evidence type="ECO:0000259" key="2">
    <source>
        <dbReference type="Pfam" id="PF04173"/>
    </source>
</evidence>
<keyword evidence="4" id="KW-1185">Reference proteome</keyword>
<accession>A0A4R7RPA0</accession>
<dbReference type="OrthoDB" id="194708at2"/>